<dbReference type="Pfam" id="PF24370">
    <property type="entry name" value="DUF7526"/>
    <property type="match status" value="1"/>
</dbReference>
<keyword evidence="2" id="KW-1185">Reference proteome</keyword>
<proteinExistence type="predicted"/>
<evidence type="ECO:0000313" key="1">
    <source>
        <dbReference type="EMBL" id="GAA0656339.1"/>
    </source>
</evidence>
<organism evidence="1 2">
    <name type="scientific">Salarchaeum japonicum</name>
    <dbReference type="NCBI Taxonomy" id="555573"/>
    <lineage>
        <taxon>Archaea</taxon>
        <taxon>Methanobacteriati</taxon>
        <taxon>Methanobacteriota</taxon>
        <taxon>Stenosarchaea group</taxon>
        <taxon>Halobacteria</taxon>
        <taxon>Halobacteriales</taxon>
        <taxon>Halobacteriaceae</taxon>
    </lineage>
</organism>
<evidence type="ECO:0000313" key="2">
    <source>
        <dbReference type="Proteomes" id="UP001500194"/>
    </source>
</evidence>
<sequence>METFSAEVMHVVGPEERDDHDLTPYLERISEDRYVLVVRKGGAPSWLDRVVAFLRRDSIEAVTVVADDEYEEGDELHVTATETEMAGVFDATEIREE</sequence>
<comment type="caution">
    <text evidence="1">The sequence shown here is derived from an EMBL/GenBank/DDBJ whole genome shotgun (WGS) entry which is preliminary data.</text>
</comment>
<name>A0AAV3T3Q7_9EURY</name>
<reference evidence="1 2" key="1">
    <citation type="journal article" date="2019" name="Int. J. Syst. Evol. Microbiol.">
        <title>The Global Catalogue of Microorganisms (GCM) 10K type strain sequencing project: providing services to taxonomists for standard genome sequencing and annotation.</title>
        <authorList>
            <consortium name="The Broad Institute Genomics Platform"/>
            <consortium name="The Broad Institute Genome Sequencing Center for Infectious Disease"/>
            <person name="Wu L."/>
            <person name="Ma J."/>
        </authorList>
    </citation>
    <scope>NUCLEOTIDE SEQUENCE [LARGE SCALE GENOMIC DNA]</scope>
    <source>
        <strain evidence="1 2">JCM 16327</strain>
    </source>
</reference>
<accession>A0AAV3T3Q7</accession>
<dbReference type="Proteomes" id="UP001500194">
    <property type="component" value="Unassembled WGS sequence"/>
</dbReference>
<dbReference type="AlphaFoldDB" id="A0AAV3T3Q7"/>
<dbReference type="InterPro" id="IPR055948">
    <property type="entry name" value="DUF7526"/>
</dbReference>
<dbReference type="RefSeq" id="WP_227259944.1">
    <property type="nucleotide sequence ID" value="NZ_BAAADU010000002.1"/>
</dbReference>
<dbReference type="GeneID" id="68573287"/>
<gene>
    <name evidence="1" type="ORF">GCM10009019_20330</name>
</gene>
<protein>
    <submittedName>
        <fullName evidence="1">Uncharacterized protein</fullName>
    </submittedName>
</protein>
<dbReference type="EMBL" id="BAAADU010000002">
    <property type="protein sequence ID" value="GAA0656339.1"/>
    <property type="molecule type" value="Genomic_DNA"/>
</dbReference>